<reference evidence="2" key="1">
    <citation type="journal article" date="2011" name="PLoS Genet.">
        <title>Genomic analysis of the necrotrophic fungal pathogens Sclerotinia sclerotiorum and Botrytis cinerea.</title>
        <authorList>
            <person name="Amselem J."/>
            <person name="Cuomo C.A."/>
            <person name="van Kan J.A."/>
            <person name="Viaud M."/>
            <person name="Benito E.P."/>
            <person name="Couloux A."/>
            <person name="Coutinho P.M."/>
            <person name="de Vries R.P."/>
            <person name="Dyer P.S."/>
            <person name="Fillinger S."/>
            <person name="Fournier E."/>
            <person name="Gout L."/>
            <person name="Hahn M."/>
            <person name="Kohn L."/>
            <person name="Lapalu N."/>
            <person name="Plummer K.M."/>
            <person name="Pradier J.M."/>
            <person name="Quevillon E."/>
            <person name="Sharon A."/>
            <person name="Simon A."/>
            <person name="ten Have A."/>
            <person name="Tudzynski B."/>
            <person name="Tudzynski P."/>
            <person name="Wincker P."/>
            <person name="Andrew M."/>
            <person name="Anthouard V."/>
            <person name="Beever R.E."/>
            <person name="Beffa R."/>
            <person name="Benoit I."/>
            <person name="Bouzid O."/>
            <person name="Brault B."/>
            <person name="Chen Z."/>
            <person name="Choquer M."/>
            <person name="Collemare J."/>
            <person name="Cotton P."/>
            <person name="Danchin E.G."/>
            <person name="Da Silva C."/>
            <person name="Gautier A."/>
            <person name="Giraud C."/>
            <person name="Giraud T."/>
            <person name="Gonzalez C."/>
            <person name="Grossetete S."/>
            <person name="Guldener U."/>
            <person name="Henrissat B."/>
            <person name="Howlett B.J."/>
            <person name="Kodira C."/>
            <person name="Kretschmer M."/>
            <person name="Lappartient A."/>
            <person name="Leroch M."/>
            <person name="Levis C."/>
            <person name="Mauceli E."/>
            <person name="Neuveglise C."/>
            <person name="Oeser B."/>
            <person name="Pearson M."/>
            <person name="Poulain J."/>
            <person name="Poussereau N."/>
            <person name="Quesneville H."/>
            <person name="Rascle C."/>
            <person name="Schumacher J."/>
            <person name="Segurens B."/>
            <person name="Sexton A."/>
            <person name="Silva E."/>
            <person name="Sirven C."/>
            <person name="Soanes D.M."/>
            <person name="Talbot N.J."/>
            <person name="Templeton M."/>
            <person name="Yandava C."/>
            <person name="Yarden O."/>
            <person name="Zeng Q."/>
            <person name="Rollins J.A."/>
            <person name="Lebrun M.H."/>
            <person name="Dickman M."/>
        </authorList>
    </citation>
    <scope>NUCLEOTIDE SEQUENCE [LARGE SCALE GENOMIC DNA]</scope>
    <source>
        <strain evidence="2">T4</strain>
    </source>
</reference>
<evidence type="ECO:0000313" key="2">
    <source>
        <dbReference type="Proteomes" id="UP000008177"/>
    </source>
</evidence>
<dbReference type="InParanoid" id="G2YFH7"/>
<sequence length="60" mass="6527">MHLFNIKHSSSSCRSTNKQFAGRGVLENDTGASWSVPDSYANVAYRTGPLATGEHLSKPF</sequence>
<protein>
    <submittedName>
        <fullName evidence="1">Uncharacterized protein</fullName>
    </submittedName>
</protein>
<dbReference type="HOGENOM" id="CLU_2941464_0_0_1"/>
<evidence type="ECO:0000313" key="1">
    <source>
        <dbReference type="EMBL" id="CCD50525.1"/>
    </source>
</evidence>
<proteinExistence type="predicted"/>
<dbReference type="EMBL" id="FQ790326">
    <property type="protein sequence ID" value="CCD50525.1"/>
    <property type="molecule type" value="Genomic_DNA"/>
</dbReference>
<dbReference type="AlphaFoldDB" id="G2YFH7"/>
<accession>G2YFH7</accession>
<dbReference type="Proteomes" id="UP000008177">
    <property type="component" value="Unplaced contigs"/>
</dbReference>
<name>G2YFH7_BOTF4</name>
<gene>
    <name evidence="1" type="ORF">BofuT4_uP089240.1</name>
</gene>
<organism evidence="1 2">
    <name type="scientific">Botryotinia fuckeliana (strain T4)</name>
    <name type="common">Noble rot fungus</name>
    <name type="synonym">Botrytis cinerea</name>
    <dbReference type="NCBI Taxonomy" id="999810"/>
    <lineage>
        <taxon>Eukaryota</taxon>
        <taxon>Fungi</taxon>
        <taxon>Dikarya</taxon>
        <taxon>Ascomycota</taxon>
        <taxon>Pezizomycotina</taxon>
        <taxon>Leotiomycetes</taxon>
        <taxon>Helotiales</taxon>
        <taxon>Sclerotiniaceae</taxon>
        <taxon>Botrytis</taxon>
    </lineage>
</organism>